<dbReference type="GO" id="GO:0003676">
    <property type="term" value="F:nucleic acid binding"/>
    <property type="evidence" value="ECO:0007669"/>
    <property type="project" value="InterPro"/>
</dbReference>
<dbReference type="GO" id="GO:0015074">
    <property type="term" value="P:DNA integration"/>
    <property type="evidence" value="ECO:0007669"/>
    <property type="project" value="InterPro"/>
</dbReference>
<evidence type="ECO:0000313" key="3">
    <source>
        <dbReference type="Ensembl" id="ENSACLP00000061265.1"/>
    </source>
</evidence>
<reference evidence="4" key="2">
    <citation type="submission" date="2023-03" db="EMBL/GenBank/DDBJ databases">
        <authorList>
            <consortium name="Wellcome Sanger Institute Data Sharing"/>
        </authorList>
    </citation>
    <scope>NUCLEOTIDE SEQUENCE [LARGE SCALE GENOMIC DNA]</scope>
</reference>
<reference evidence="3" key="3">
    <citation type="submission" date="2025-08" db="UniProtKB">
        <authorList>
            <consortium name="Ensembl"/>
        </authorList>
    </citation>
    <scope>IDENTIFICATION</scope>
</reference>
<evidence type="ECO:0000313" key="4">
    <source>
        <dbReference type="Proteomes" id="UP000265100"/>
    </source>
</evidence>
<dbReference type="SUPFAM" id="SSF53098">
    <property type="entry name" value="Ribonuclease H-like"/>
    <property type="match status" value="1"/>
</dbReference>
<dbReference type="PROSITE" id="PS50994">
    <property type="entry name" value="INTEGRASE"/>
    <property type="match status" value="1"/>
</dbReference>
<dbReference type="FunFam" id="3.30.420.10:FF:000032">
    <property type="entry name" value="Retrovirus-related Pol polyprotein from transposon 297-like Protein"/>
    <property type="match status" value="1"/>
</dbReference>
<dbReference type="GeneTree" id="ENSGT01000000214408"/>
<dbReference type="InterPro" id="IPR050951">
    <property type="entry name" value="Retrovirus_Pol_polyprotein"/>
</dbReference>
<dbReference type="PANTHER" id="PTHR37984:SF15">
    <property type="entry name" value="INTEGRASE CATALYTIC DOMAIN-CONTAINING PROTEIN"/>
    <property type="match status" value="1"/>
</dbReference>
<dbReference type="InterPro" id="IPR012337">
    <property type="entry name" value="RNaseH-like_sf"/>
</dbReference>
<gene>
    <name evidence="3" type="primary">DPEP1</name>
</gene>
<dbReference type="Pfam" id="PF00665">
    <property type="entry name" value="rve"/>
    <property type="match status" value="1"/>
</dbReference>
<dbReference type="PANTHER" id="PTHR37984">
    <property type="entry name" value="PROTEIN CBG26694"/>
    <property type="match status" value="1"/>
</dbReference>
<dbReference type="InterPro" id="IPR036397">
    <property type="entry name" value="RNaseH_sf"/>
</dbReference>
<dbReference type="AlphaFoldDB" id="A0AAX7TXN4"/>
<name>A0AAX7TXN4_ASTCA</name>
<dbReference type="Gene3D" id="3.30.420.10">
    <property type="entry name" value="Ribonuclease H-like superfamily/Ribonuclease H"/>
    <property type="match status" value="1"/>
</dbReference>
<dbReference type="Ensembl" id="ENSACLT00000095277.1">
    <property type="protein sequence ID" value="ENSACLP00000061265.1"/>
    <property type="gene ID" value="ENSACLG00000039894.1"/>
</dbReference>
<sequence>MERDITNHVQQCERCVVGKTPEPHACAPLENIQTSEPMELVCIDFWTAELSDNKKVDVLVVTDHFSKMAHAFPCRNQSAKHVARRLWDDFFCVYGFPKRIHSDQGSNFESRLLKDLLEMAGVQKSHTTPYHPMGNGVTERFNRTLGNMLRTLPSTAKARWPQMLRTLTFCYNCTVHETTGLAPFYVMFGRVPRLPVDMMFQHVLQNDDVISHHEFVSRLRKDLFDASQIAQNHAFHEQARHARLYNRKVKGSPLAVGDRVLLANRGERGKRKLADKWDPTPYDVVSVRSGINVYRIRESHTGKERVVHRNLLLPVNFLGLGVEGSLASRADLDGGNPNSGDDQGSVRSTQMDHHDRTLDWLLKTPEIQGLANEPVEVEGSLDVGHHSLCVVDPSSGSIAAEDPPPEVNAEVFENSISEFPLPAPVISDAALRQGSEPVAVAPVVPMADVDLDLAICTQPQTIQAGMDGLAITRYGRSVRPPKRLICEMAAQKVEETSSVSGSVFAFLTSMF</sequence>
<reference evidence="3" key="4">
    <citation type="submission" date="2025-09" db="UniProtKB">
        <authorList>
            <consortium name="Ensembl"/>
        </authorList>
    </citation>
    <scope>IDENTIFICATION</scope>
</reference>
<evidence type="ECO:0000259" key="2">
    <source>
        <dbReference type="PROSITE" id="PS50994"/>
    </source>
</evidence>
<proteinExistence type="predicted"/>
<dbReference type="InterPro" id="IPR001584">
    <property type="entry name" value="Integrase_cat-core"/>
</dbReference>
<reference evidence="3 4" key="1">
    <citation type="submission" date="2018-05" db="EMBL/GenBank/DDBJ databases">
        <authorList>
            <person name="Datahose"/>
        </authorList>
    </citation>
    <scope>NUCLEOTIDE SEQUENCE</scope>
</reference>
<feature type="compositionally biased region" description="Polar residues" evidence="1">
    <location>
        <begin position="336"/>
        <end position="349"/>
    </location>
</feature>
<protein>
    <recommendedName>
        <fullName evidence="2">Integrase catalytic domain-containing protein</fullName>
    </recommendedName>
</protein>
<feature type="domain" description="Integrase catalytic" evidence="2">
    <location>
        <begin position="33"/>
        <end position="191"/>
    </location>
</feature>
<feature type="region of interest" description="Disordered" evidence="1">
    <location>
        <begin position="329"/>
        <end position="352"/>
    </location>
</feature>
<dbReference type="Proteomes" id="UP000265100">
    <property type="component" value="Chromosome 12"/>
</dbReference>
<accession>A0AAX7TXN4</accession>
<evidence type="ECO:0000256" key="1">
    <source>
        <dbReference type="SAM" id="MobiDB-lite"/>
    </source>
</evidence>
<organism evidence="3 4">
    <name type="scientific">Astatotilapia calliptera</name>
    <name type="common">Eastern happy</name>
    <name type="synonym">Chromis callipterus</name>
    <dbReference type="NCBI Taxonomy" id="8154"/>
    <lineage>
        <taxon>Eukaryota</taxon>
        <taxon>Metazoa</taxon>
        <taxon>Chordata</taxon>
        <taxon>Craniata</taxon>
        <taxon>Vertebrata</taxon>
        <taxon>Euteleostomi</taxon>
        <taxon>Actinopterygii</taxon>
        <taxon>Neopterygii</taxon>
        <taxon>Teleostei</taxon>
        <taxon>Neoteleostei</taxon>
        <taxon>Acanthomorphata</taxon>
        <taxon>Ovalentaria</taxon>
        <taxon>Cichlomorphae</taxon>
        <taxon>Cichliformes</taxon>
        <taxon>Cichlidae</taxon>
        <taxon>African cichlids</taxon>
        <taxon>Pseudocrenilabrinae</taxon>
        <taxon>Haplochromini</taxon>
        <taxon>Astatotilapia</taxon>
    </lineage>
</organism>
<keyword evidence="4" id="KW-1185">Reference proteome</keyword>